<gene>
    <name evidence="2" type="ORF">CJJ18_06470</name>
</gene>
<reference evidence="2" key="1">
    <citation type="submission" date="2017-08" db="EMBL/GenBank/DDBJ databases">
        <title>Genome sequence of Candidatus Hamiltonella defensa from Acyrthosiphon pisum strain MI47.</title>
        <authorList>
            <person name="Patel V.A."/>
            <person name="Chevignon G."/>
            <person name="Russell J.A."/>
            <person name="Oliver K.M."/>
        </authorList>
    </citation>
    <scope>NUCLEOTIDE SEQUENCE</scope>
    <source>
        <strain evidence="2">MI47</strain>
    </source>
</reference>
<feature type="transmembrane region" description="Helical" evidence="1">
    <location>
        <begin position="42"/>
        <end position="60"/>
    </location>
</feature>
<keyword evidence="1" id="KW-0812">Transmembrane</keyword>
<name>A0AAC9VIW2_9ENTR</name>
<keyword evidence="1" id="KW-1133">Transmembrane helix</keyword>
<evidence type="ECO:0000256" key="1">
    <source>
        <dbReference type="SAM" id="Phobius"/>
    </source>
</evidence>
<proteinExistence type="predicted"/>
<protein>
    <recommendedName>
        <fullName evidence="4">Toxin CptA</fullName>
    </recommendedName>
</protein>
<evidence type="ECO:0000313" key="2">
    <source>
        <dbReference type="EMBL" id="ASV33708.1"/>
    </source>
</evidence>
<dbReference type="Proteomes" id="UP000792865">
    <property type="component" value="Chromosome"/>
</dbReference>
<keyword evidence="1" id="KW-0472">Membrane</keyword>
<dbReference type="AlphaFoldDB" id="A0AAC9VIW2"/>
<evidence type="ECO:0000313" key="3">
    <source>
        <dbReference type="Proteomes" id="UP000792865"/>
    </source>
</evidence>
<dbReference type="EMBL" id="CP022932">
    <property type="protein sequence ID" value="ASV33708.1"/>
    <property type="molecule type" value="Genomic_DNA"/>
</dbReference>
<dbReference type="Pfam" id="PF07254">
    <property type="entry name" value="Cpta_toxin"/>
    <property type="match status" value="1"/>
</dbReference>
<evidence type="ECO:0008006" key="4">
    <source>
        <dbReference type="Google" id="ProtNLM"/>
    </source>
</evidence>
<organism evidence="2 3">
    <name type="scientific">Candidatus Williamhamiltonella defendens</name>
    <dbReference type="NCBI Taxonomy" id="138072"/>
    <lineage>
        <taxon>Bacteria</taxon>
        <taxon>Pseudomonadati</taxon>
        <taxon>Pseudomonadota</taxon>
        <taxon>Gammaproteobacteria</taxon>
        <taxon>Enterobacterales</taxon>
        <taxon>Enterobacteriaceae</taxon>
        <taxon>aphid secondary symbionts</taxon>
        <taxon>Candidatus Williamhamiltonella</taxon>
    </lineage>
</organism>
<feature type="transmembrane region" description="Helical" evidence="1">
    <location>
        <begin position="16"/>
        <end position="36"/>
    </location>
</feature>
<accession>A0AAC9VIW2</accession>
<sequence>MKSVGQFQCKLQVSPFTKLFSSIVYTLLALITLLAPSGPKDFIPFYLNIIIFLVFECVLSQKKIRSYQGKIIFMADNRLHWLEQNWLLIKKPWALSRYGLLLFLKQEDTNAQKNLWLLYDNMSEPEWRQLHQFVFLFDARSSCLSI</sequence>
<dbReference type="InterPro" id="IPR009883">
    <property type="entry name" value="YgfX"/>
</dbReference>